<accession>I7A498</accession>
<dbReference type="HOGENOM" id="CLU_070764_7_3_10"/>
<organism evidence="4 5">
    <name type="scientific">Melioribacter roseus (strain DSM 23840 / JCM 17771 / VKM B-2668 / P3M-2)</name>
    <dbReference type="NCBI Taxonomy" id="1191523"/>
    <lineage>
        <taxon>Bacteria</taxon>
        <taxon>Pseudomonadati</taxon>
        <taxon>Ignavibacteriota</taxon>
        <taxon>Ignavibacteria</taxon>
        <taxon>Ignavibacteriales</taxon>
        <taxon>Melioribacteraceae</taxon>
        <taxon>Melioribacter</taxon>
    </lineage>
</organism>
<dbReference type="InterPro" id="IPR029479">
    <property type="entry name" value="Nitroreductase"/>
</dbReference>
<dbReference type="CDD" id="cd02150">
    <property type="entry name" value="nitroreductase"/>
    <property type="match status" value="1"/>
</dbReference>
<evidence type="ECO:0000313" key="5">
    <source>
        <dbReference type="Proteomes" id="UP000009011"/>
    </source>
</evidence>
<dbReference type="Gene3D" id="3.40.109.10">
    <property type="entry name" value="NADH Oxidase"/>
    <property type="match status" value="1"/>
</dbReference>
<dbReference type="PATRIC" id="fig|1191523.3.peg.1590"/>
<dbReference type="PANTHER" id="PTHR43673:SF10">
    <property type="entry name" value="NADH DEHYDROGENASE_NAD(P)H NITROREDUCTASE XCC3605-RELATED"/>
    <property type="match status" value="1"/>
</dbReference>
<dbReference type="OrthoDB" id="9809288at2"/>
<keyword evidence="5" id="KW-1185">Reference proteome</keyword>
<dbReference type="GO" id="GO:0016491">
    <property type="term" value="F:oxidoreductase activity"/>
    <property type="evidence" value="ECO:0007669"/>
    <property type="project" value="UniProtKB-KW"/>
</dbReference>
<dbReference type="AlphaFoldDB" id="I7A498"/>
<proteinExistence type="inferred from homology"/>
<name>I7A498_MELRP</name>
<dbReference type="Proteomes" id="UP000009011">
    <property type="component" value="Chromosome"/>
</dbReference>
<keyword evidence="2" id="KW-0560">Oxidoreductase</keyword>
<comment type="similarity">
    <text evidence="1">Belongs to the nitroreductase family.</text>
</comment>
<evidence type="ECO:0000313" key="4">
    <source>
        <dbReference type="EMBL" id="AFN74736.1"/>
    </source>
</evidence>
<gene>
    <name evidence="4" type="ordered locus">MROS_1499</name>
</gene>
<dbReference type="KEGG" id="mro:MROS_1499"/>
<dbReference type="RefSeq" id="WP_014856170.1">
    <property type="nucleotide sequence ID" value="NC_018178.1"/>
</dbReference>
<sequence length="169" mass="19501">MNTIEAILTRRSIRRYKNQPVEKEKIDKILKAAMYAPSSHNSQPWHFVVIDDRETMNKIAEAHPYAQMCREAPIGILICGDREIESLDGYIALNCAAATENILLAAHELELGSVWIAVYPREERIRIFRELFGLPENILPVAMVAIGYPDEKKNQPERFKPERIHYNGW</sequence>
<dbReference type="PANTHER" id="PTHR43673">
    <property type="entry name" value="NAD(P)H NITROREDUCTASE YDGI-RELATED"/>
    <property type="match status" value="1"/>
</dbReference>
<evidence type="ECO:0000259" key="3">
    <source>
        <dbReference type="Pfam" id="PF00881"/>
    </source>
</evidence>
<dbReference type="STRING" id="1191523.MROS_1499"/>
<feature type="domain" description="Nitroreductase" evidence="3">
    <location>
        <begin position="7"/>
        <end position="62"/>
    </location>
</feature>
<dbReference type="InterPro" id="IPR000415">
    <property type="entry name" value="Nitroreductase-like"/>
</dbReference>
<dbReference type="Pfam" id="PF00881">
    <property type="entry name" value="Nitroreductase"/>
    <property type="match status" value="2"/>
</dbReference>
<protein>
    <submittedName>
        <fullName evidence="4">Nitroreductase</fullName>
    </submittedName>
</protein>
<dbReference type="EMBL" id="CP003557">
    <property type="protein sequence ID" value="AFN74736.1"/>
    <property type="molecule type" value="Genomic_DNA"/>
</dbReference>
<feature type="domain" description="Nitroreductase" evidence="3">
    <location>
        <begin position="66"/>
        <end position="148"/>
    </location>
</feature>
<reference evidence="4 5" key="1">
    <citation type="journal article" date="2013" name="PLoS ONE">
        <title>Genomic analysis of Melioribacter roseus, facultatively anaerobic organotrophic bacterium representing a novel deep lineage within Bacteriodetes/Chlorobi group.</title>
        <authorList>
            <person name="Kadnikov V.V."/>
            <person name="Mardanov A.V."/>
            <person name="Podosokorskaya O.A."/>
            <person name="Gavrilov S.N."/>
            <person name="Kublanov I.V."/>
            <person name="Beletsky A.V."/>
            <person name="Bonch-Osmolovskaya E.A."/>
            <person name="Ravin N.V."/>
        </authorList>
    </citation>
    <scope>NUCLEOTIDE SEQUENCE [LARGE SCALE GENOMIC DNA]</scope>
    <source>
        <strain evidence="5">JCM 17771 / P3M-2</strain>
    </source>
</reference>
<evidence type="ECO:0000256" key="2">
    <source>
        <dbReference type="ARBA" id="ARBA00023002"/>
    </source>
</evidence>
<evidence type="ECO:0000256" key="1">
    <source>
        <dbReference type="ARBA" id="ARBA00007118"/>
    </source>
</evidence>
<dbReference type="eggNOG" id="COG0778">
    <property type="taxonomic scope" value="Bacteria"/>
</dbReference>
<dbReference type="SUPFAM" id="SSF55469">
    <property type="entry name" value="FMN-dependent nitroreductase-like"/>
    <property type="match status" value="1"/>
</dbReference>